<dbReference type="EMBL" id="SJPK01000006">
    <property type="protein sequence ID" value="TWT66037.1"/>
    <property type="molecule type" value="Genomic_DNA"/>
</dbReference>
<feature type="binding site" evidence="5">
    <location>
        <position position="109"/>
    </location>
    <ligand>
        <name>ATP</name>
        <dbReference type="ChEBI" id="CHEBI:30616"/>
    </ligand>
</feature>
<organism evidence="8 9">
    <name type="scientific">Allorhodopirellula solitaria</name>
    <dbReference type="NCBI Taxonomy" id="2527987"/>
    <lineage>
        <taxon>Bacteria</taxon>
        <taxon>Pseudomonadati</taxon>
        <taxon>Planctomycetota</taxon>
        <taxon>Planctomycetia</taxon>
        <taxon>Pirellulales</taxon>
        <taxon>Pirellulaceae</taxon>
        <taxon>Allorhodopirellula</taxon>
    </lineage>
</organism>
<evidence type="ECO:0000256" key="2">
    <source>
        <dbReference type="ARBA" id="ARBA00022741"/>
    </source>
</evidence>
<evidence type="ECO:0000259" key="7">
    <source>
        <dbReference type="PROSITE" id="PS50011"/>
    </source>
</evidence>
<evidence type="ECO:0000256" key="6">
    <source>
        <dbReference type="SAM" id="Phobius"/>
    </source>
</evidence>
<keyword evidence="9" id="KW-1185">Reference proteome</keyword>
<evidence type="ECO:0000256" key="5">
    <source>
        <dbReference type="PROSITE-ProRule" id="PRU10141"/>
    </source>
</evidence>
<dbReference type="PANTHER" id="PTHR43289">
    <property type="entry name" value="MITOGEN-ACTIVATED PROTEIN KINASE KINASE KINASE 20-RELATED"/>
    <property type="match status" value="1"/>
</dbReference>
<dbReference type="OrthoDB" id="6111975at2"/>
<keyword evidence="1 8" id="KW-0808">Transferase</keyword>
<reference evidence="8 9" key="1">
    <citation type="submission" date="2019-02" db="EMBL/GenBank/DDBJ databases">
        <title>Deep-cultivation of Planctomycetes and their phenomic and genomic characterization uncovers novel biology.</title>
        <authorList>
            <person name="Wiegand S."/>
            <person name="Jogler M."/>
            <person name="Boedeker C."/>
            <person name="Pinto D."/>
            <person name="Vollmers J."/>
            <person name="Rivas-Marin E."/>
            <person name="Kohn T."/>
            <person name="Peeters S.H."/>
            <person name="Heuer A."/>
            <person name="Rast P."/>
            <person name="Oberbeckmann S."/>
            <person name="Bunk B."/>
            <person name="Jeske O."/>
            <person name="Meyerdierks A."/>
            <person name="Storesund J.E."/>
            <person name="Kallscheuer N."/>
            <person name="Luecker S."/>
            <person name="Lage O.M."/>
            <person name="Pohl T."/>
            <person name="Merkel B.J."/>
            <person name="Hornburger P."/>
            <person name="Mueller R.-W."/>
            <person name="Bruemmer F."/>
            <person name="Labrenz M."/>
            <person name="Spormann A.M."/>
            <person name="Op Den Camp H."/>
            <person name="Overmann J."/>
            <person name="Amann R."/>
            <person name="Jetten M.S.M."/>
            <person name="Mascher T."/>
            <person name="Medema M.H."/>
            <person name="Devos D.P."/>
            <person name="Kaster A.-K."/>
            <person name="Ovreas L."/>
            <person name="Rohde M."/>
            <person name="Galperin M.Y."/>
            <person name="Jogler C."/>
        </authorList>
    </citation>
    <scope>NUCLEOTIDE SEQUENCE [LARGE SCALE GENOMIC DNA]</scope>
    <source>
        <strain evidence="8 9">CA85</strain>
    </source>
</reference>
<comment type="caution">
    <text evidence="8">The sequence shown here is derived from an EMBL/GenBank/DDBJ whole genome shotgun (WGS) entry which is preliminary data.</text>
</comment>
<evidence type="ECO:0000256" key="3">
    <source>
        <dbReference type="ARBA" id="ARBA00022777"/>
    </source>
</evidence>
<dbReference type="EC" id="2.7.11.1" evidence="8"/>
<feature type="transmembrane region" description="Helical" evidence="6">
    <location>
        <begin position="457"/>
        <end position="480"/>
    </location>
</feature>
<evidence type="ECO:0000256" key="1">
    <source>
        <dbReference type="ARBA" id="ARBA00022679"/>
    </source>
</evidence>
<dbReference type="PROSITE" id="PS00108">
    <property type="entry name" value="PROTEIN_KINASE_ST"/>
    <property type="match status" value="1"/>
</dbReference>
<dbReference type="Proteomes" id="UP000318053">
    <property type="component" value="Unassembled WGS sequence"/>
</dbReference>
<keyword evidence="3 8" id="KW-0418">Kinase</keyword>
<keyword evidence="2 5" id="KW-0547">Nucleotide-binding</keyword>
<keyword evidence="6" id="KW-1133">Transmembrane helix</keyword>
<gene>
    <name evidence="8" type="primary">pknB_13</name>
    <name evidence="8" type="ORF">CA85_28990</name>
</gene>
<name>A0A5C5XS56_9BACT</name>
<dbReference type="InterPro" id="IPR011009">
    <property type="entry name" value="Kinase-like_dom_sf"/>
</dbReference>
<dbReference type="AlphaFoldDB" id="A0A5C5XS56"/>
<keyword evidence="4 5" id="KW-0067">ATP-binding</keyword>
<feature type="transmembrane region" description="Helical" evidence="6">
    <location>
        <begin position="512"/>
        <end position="530"/>
    </location>
</feature>
<dbReference type="CDD" id="cd14014">
    <property type="entry name" value="STKc_PknB_like"/>
    <property type="match status" value="1"/>
</dbReference>
<feature type="transmembrane region" description="Helical" evidence="6">
    <location>
        <begin position="374"/>
        <end position="393"/>
    </location>
</feature>
<keyword evidence="6" id="KW-0472">Membrane</keyword>
<dbReference type="PANTHER" id="PTHR43289:SF6">
    <property type="entry name" value="SERINE_THREONINE-PROTEIN KINASE NEKL-3"/>
    <property type="match status" value="1"/>
</dbReference>
<dbReference type="Gene3D" id="3.30.200.20">
    <property type="entry name" value="Phosphorylase Kinase, domain 1"/>
    <property type="match status" value="1"/>
</dbReference>
<dbReference type="RefSeq" id="WP_146391866.1">
    <property type="nucleotide sequence ID" value="NZ_SJPK01000006.1"/>
</dbReference>
<sequence length="541" mass="59802">MNRDDASPADRDQRLAIVLAELTDQICRGEIPDFDSVCQQHPDLTSDLRELWGAVLVTDTAGAARDEMPRQHLPLTMGDYELLEEIGRGGMGVVFRACQRSLDREVAVKMILRDRLASDADMQRFLAEASAMASLQHVGIVPVYEVGDSEGRPFFSMKLIAGQTLAQMVASDPMSARAACEMLISVAEAVGAAHQAGILHRDIKPSNILFAVDGHPMLTDFGLAKHIGTPVDRTRSGLLVGTPAYMSPEQASGRRQDIGVASDVYSLGGVLYYALTGRAPFVAETSMELVRLVIEQDPPPPRTLRPGLDRDLEMIVTRCLQKPADLRYTDTSALIADLRAYLADERVSARSGHFNQVVARVFRETHHAAVLENWGLLWMWHSLVLLIASLLTWQMALHGIERREIYIAVWVLGLGAWAAVFWKMRQRMGPVTFIERQIAHVWGAGMIAISMLFPLEWWLGLDVLELAPMVAVISAMVFIIKAGMLSGVFYFQALALMLGAVAMAVVPRHSHLIFGVISAACFFIPGLKYYRQRTVDTVRQA</sequence>
<dbReference type="Gene3D" id="1.10.510.10">
    <property type="entry name" value="Transferase(Phosphotransferase) domain 1"/>
    <property type="match status" value="1"/>
</dbReference>
<dbReference type="InterPro" id="IPR008271">
    <property type="entry name" value="Ser/Thr_kinase_AS"/>
</dbReference>
<evidence type="ECO:0000313" key="9">
    <source>
        <dbReference type="Proteomes" id="UP000318053"/>
    </source>
</evidence>
<feature type="domain" description="Protein kinase" evidence="7">
    <location>
        <begin position="80"/>
        <end position="342"/>
    </location>
</feature>
<dbReference type="PROSITE" id="PS50011">
    <property type="entry name" value="PROTEIN_KINASE_DOM"/>
    <property type="match status" value="1"/>
</dbReference>
<accession>A0A5C5XS56</accession>
<proteinExistence type="predicted"/>
<protein>
    <submittedName>
        <fullName evidence="8">Serine/threonine-protein kinase PknB</fullName>
        <ecNumber evidence="8">2.7.11.1</ecNumber>
    </submittedName>
</protein>
<feature type="transmembrane region" description="Helical" evidence="6">
    <location>
        <begin position="487"/>
        <end position="506"/>
    </location>
</feature>
<dbReference type="SMART" id="SM00220">
    <property type="entry name" value="S_TKc"/>
    <property type="match status" value="1"/>
</dbReference>
<dbReference type="PROSITE" id="PS00107">
    <property type="entry name" value="PROTEIN_KINASE_ATP"/>
    <property type="match status" value="1"/>
</dbReference>
<evidence type="ECO:0000256" key="4">
    <source>
        <dbReference type="ARBA" id="ARBA00022840"/>
    </source>
</evidence>
<keyword evidence="6" id="KW-0812">Transmembrane</keyword>
<feature type="transmembrane region" description="Helical" evidence="6">
    <location>
        <begin position="405"/>
        <end position="422"/>
    </location>
</feature>
<dbReference type="GO" id="GO:0005524">
    <property type="term" value="F:ATP binding"/>
    <property type="evidence" value="ECO:0007669"/>
    <property type="project" value="UniProtKB-UniRule"/>
</dbReference>
<evidence type="ECO:0000313" key="8">
    <source>
        <dbReference type="EMBL" id="TWT66037.1"/>
    </source>
</evidence>
<dbReference type="SUPFAM" id="SSF56112">
    <property type="entry name" value="Protein kinase-like (PK-like)"/>
    <property type="match status" value="1"/>
</dbReference>
<dbReference type="InterPro" id="IPR017441">
    <property type="entry name" value="Protein_kinase_ATP_BS"/>
</dbReference>
<dbReference type="Pfam" id="PF00069">
    <property type="entry name" value="Pkinase"/>
    <property type="match status" value="1"/>
</dbReference>
<dbReference type="GO" id="GO:0004674">
    <property type="term" value="F:protein serine/threonine kinase activity"/>
    <property type="evidence" value="ECO:0007669"/>
    <property type="project" value="UniProtKB-EC"/>
</dbReference>
<dbReference type="InterPro" id="IPR000719">
    <property type="entry name" value="Prot_kinase_dom"/>
</dbReference>